<evidence type="ECO:0000313" key="1">
    <source>
        <dbReference type="EMBL" id="CAB4254509.1"/>
    </source>
</evidence>
<dbReference type="Pfam" id="PF04437">
    <property type="entry name" value="RINT1_TIP1"/>
    <property type="match status" value="1"/>
</dbReference>
<sequence length="667" mass="78080">MLSNVKDLLEIDTEIGVIDEERSNLAVQLNTAQQKILSDSEKTSLYKSIAEQIKSCENVLDVQRLRNEFGNLKAFDELEVKFTEQNLIENKILELEHVKNELDELISKNVQDLSFYEIAILHGKLKEIADSNVLIESPLLTLTLDSFDKRMISRYAEYIAIDYNQQLFNSKWDTEHFVISDSETVERLNKTSSLLFKLTQLYFNAENRAMWNFISISNNFKIRFTYHFHNNSSTINLYFKFLNDYLNNNLYKCISIFEDKSIGLTKQLIHEEFINHILDPIREKINVSLLQNDVKTFITLISQIISTDKNLASQYFYHGKGLISLVSEESWNKWLQFEISTTKKQFETITNSPKELIPSVQNFCKLLKKVYDYLEPFYGLNNSKLDKLKLKTCSQIFLRLSTEYLEYVMTTDSLDESHNKIDELFQTMTKLQILHIAHTKIYELSQQFIFIELTSLVNESESRRYVSVFQDVLNSFRDNMENDLEGSIIHRIQKLSKDALQNYFKVNTWISTESTIDEHITPTAELINCITMLKRVVSNLDSLNIPFEISINIKNELLNRLVNYFIESILKLNKFNKQGLLQFEIDFKAVKDTLNLPGDIHNYQSDTLRELLTILRLKYDTLAEIYIQKGYIKNGDFSDLKKDMKINFLSDSDIQDALYRILLNNIV</sequence>
<dbReference type="InterPro" id="IPR042041">
    <property type="entry name" value="Tip20p_domA"/>
</dbReference>
<dbReference type="InterPro" id="IPR042043">
    <property type="entry name" value="Tip20p_domC"/>
</dbReference>
<dbReference type="Gene3D" id="1.20.58.670">
    <property type="entry name" value="Dsl1p vesicle tethering complex, Tip20p subunit, domain D"/>
    <property type="match status" value="1"/>
</dbReference>
<dbReference type="InterPro" id="IPR007528">
    <property type="entry name" value="RINT1_Tip20"/>
</dbReference>
<dbReference type="Gene3D" id="1.10.357.100">
    <property type="entry name" value="Dsl1p vesicle tethering complex, Tip20p subunit, domain C"/>
    <property type="match status" value="1"/>
</dbReference>
<dbReference type="Gene3D" id="1.10.10.2270">
    <property type="entry name" value="Dsl1p vesicle tethering complex, Tip20p subunit, domain E"/>
    <property type="match status" value="1"/>
</dbReference>
<dbReference type="InterPro" id="IPR042040">
    <property type="entry name" value="Tip20p_domE"/>
</dbReference>
<proteinExistence type="predicted"/>
<dbReference type="InterPro" id="IPR042042">
    <property type="entry name" value="Tip20p_domB"/>
</dbReference>
<dbReference type="GO" id="GO:0006890">
    <property type="term" value="P:retrograde vesicle-mediated transport, Golgi to endoplasmic reticulum"/>
    <property type="evidence" value="ECO:0007669"/>
    <property type="project" value="InterPro"/>
</dbReference>
<evidence type="ECO:0000313" key="2">
    <source>
        <dbReference type="Proteomes" id="UP000644660"/>
    </source>
</evidence>
<dbReference type="AlphaFoldDB" id="A0A8H2VF80"/>
<dbReference type="RefSeq" id="XP_041406353.1">
    <property type="nucleotide sequence ID" value="XM_041550419.1"/>
</dbReference>
<dbReference type="Gene3D" id="6.10.280.210">
    <property type="entry name" value="Dsl1p vesicle tethering complex, Tip20p subunit, domain A"/>
    <property type="match status" value="1"/>
</dbReference>
<dbReference type="GeneID" id="64857506"/>
<name>A0A8H2VF80_9SACH</name>
<dbReference type="Gene3D" id="1.20.58.1420">
    <property type="entry name" value="Dsl1p vesicle tethering complex, Tip20p subunit, domain B"/>
    <property type="match status" value="1"/>
</dbReference>
<dbReference type="OrthoDB" id="2189254at2759"/>
<reference evidence="1 2" key="1">
    <citation type="submission" date="2020-05" db="EMBL/GenBank/DDBJ databases">
        <authorList>
            <person name="Casaregola S."/>
            <person name="Devillers H."/>
            <person name="Grondin C."/>
        </authorList>
    </citation>
    <scope>NUCLEOTIDE SEQUENCE [LARGE SCALE GENOMIC DNA]</scope>
    <source>
        <strain evidence="1 2">CLIB 1767</strain>
    </source>
</reference>
<gene>
    <name evidence="1" type="ORF">KABA2_04S07898</name>
</gene>
<dbReference type="GO" id="GO:0070939">
    <property type="term" value="C:Dsl1/NZR complex"/>
    <property type="evidence" value="ECO:0007669"/>
    <property type="project" value="InterPro"/>
</dbReference>
<keyword evidence="2" id="KW-1185">Reference proteome</keyword>
<comment type="caution">
    <text evidence="1">The sequence shown here is derived from an EMBL/GenBank/DDBJ whole genome shotgun (WGS) entry which is preliminary data.</text>
</comment>
<dbReference type="EMBL" id="CAEFZW010000004">
    <property type="protein sequence ID" value="CAB4254509.1"/>
    <property type="molecule type" value="Genomic_DNA"/>
</dbReference>
<dbReference type="Proteomes" id="UP000644660">
    <property type="component" value="Unassembled WGS sequence"/>
</dbReference>
<organism evidence="1 2">
    <name type="scientific">Maudiozyma barnettii</name>
    <dbReference type="NCBI Taxonomy" id="61262"/>
    <lineage>
        <taxon>Eukaryota</taxon>
        <taxon>Fungi</taxon>
        <taxon>Dikarya</taxon>
        <taxon>Ascomycota</taxon>
        <taxon>Saccharomycotina</taxon>
        <taxon>Saccharomycetes</taxon>
        <taxon>Saccharomycetales</taxon>
        <taxon>Saccharomycetaceae</taxon>
        <taxon>Maudiozyma</taxon>
    </lineage>
</organism>
<accession>A0A8H2VF80</accession>
<dbReference type="GO" id="GO:0006888">
    <property type="term" value="P:endoplasmic reticulum to Golgi vesicle-mediated transport"/>
    <property type="evidence" value="ECO:0007669"/>
    <property type="project" value="InterPro"/>
</dbReference>
<dbReference type="InterPro" id="IPR042044">
    <property type="entry name" value="EXOC6PINT-1/Sec15/Tip20_C_dom2"/>
</dbReference>
<dbReference type="PROSITE" id="PS51386">
    <property type="entry name" value="RINT1_TIP20"/>
    <property type="match status" value="1"/>
</dbReference>
<protein>
    <submittedName>
        <fullName evidence="1">Similar to Saccharomyces cerevisiae YGL145W TIP20 Peripheral membrane protein required for fusion of COPI vesicles with the ER</fullName>
    </submittedName>
</protein>